<reference evidence="2 3" key="1">
    <citation type="submission" date="2018-04" db="EMBL/GenBank/DDBJ databases">
        <title>Draft genome sequence of Pseudomonas syringae pv. actinidiae biovar 1 strains isolated from kiwifruit in Kagawa prefecture.</title>
        <authorList>
            <person name="Tabuchi M."/>
            <person name="Saito M."/>
            <person name="Fujiwara S."/>
            <person name="Sasa N."/>
            <person name="Akimitsu K."/>
            <person name="Gomi K."/>
            <person name="Konishi-Sugita S."/>
            <person name="Hamano K."/>
            <person name="Kataoka I."/>
        </authorList>
    </citation>
    <scope>NUCLEOTIDE SEQUENCE [LARGE SCALE GENOMIC DNA]</scope>
    <source>
        <strain evidence="2 3">MAFF212206</strain>
    </source>
</reference>
<dbReference type="EMBL" id="BGJZ01000365">
    <property type="protein sequence ID" value="GBH13648.1"/>
    <property type="molecule type" value="Genomic_DNA"/>
</dbReference>
<evidence type="ECO:0000313" key="3">
    <source>
        <dbReference type="Proteomes" id="UP000247480"/>
    </source>
</evidence>
<feature type="compositionally biased region" description="Basic and acidic residues" evidence="1">
    <location>
        <begin position="201"/>
        <end position="215"/>
    </location>
</feature>
<gene>
    <name evidence="2" type="ORF">KPSA1_07140</name>
</gene>
<organism evidence="2 3">
    <name type="scientific">Pseudomonas syringae pv. actinidiae</name>
    <dbReference type="NCBI Taxonomy" id="103796"/>
    <lineage>
        <taxon>Bacteria</taxon>
        <taxon>Pseudomonadati</taxon>
        <taxon>Pseudomonadota</taxon>
        <taxon>Gammaproteobacteria</taxon>
        <taxon>Pseudomonadales</taxon>
        <taxon>Pseudomonadaceae</taxon>
        <taxon>Pseudomonas</taxon>
        <taxon>Pseudomonas syringae</taxon>
    </lineage>
</organism>
<keyword evidence="2" id="KW-0418">Kinase</keyword>
<keyword evidence="2" id="KW-0808">Transferase</keyword>
<protein>
    <submittedName>
        <fullName evidence="2">Chemotaxis protein histidine kinase CheA</fullName>
    </submittedName>
</protein>
<evidence type="ECO:0000313" key="2">
    <source>
        <dbReference type="EMBL" id="GBH13648.1"/>
    </source>
</evidence>
<dbReference type="Proteomes" id="UP000247480">
    <property type="component" value="Unassembled WGS sequence"/>
</dbReference>
<dbReference type="AlphaFoldDB" id="A0A2V0QSK7"/>
<accession>A0A2V0QSK7</accession>
<evidence type="ECO:0000256" key="1">
    <source>
        <dbReference type="SAM" id="MobiDB-lite"/>
    </source>
</evidence>
<comment type="caution">
    <text evidence="2">The sequence shown here is derived from an EMBL/GenBank/DDBJ whole genome shotgun (WGS) entry which is preliminary data.</text>
</comment>
<name>A0A2V0QSK7_PSESF</name>
<dbReference type="GO" id="GO:0016301">
    <property type="term" value="F:kinase activity"/>
    <property type="evidence" value="ECO:0007669"/>
    <property type="project" value="UniProtKB-KW"/>
</dbReference>
<sequence>MSILHRQALTWTGRSSRLYFTIFAAEPDHEQLREPLVHAECHPLAAPQGPTGLSHSPAGIVWVSGKHIATTIRHRVGDFILTPVGHCSPINALRCALDQPRHGIDELPMRKHCDVLGRVLCEASQERLSPGYELQKGFRACAIPKRRVGHGPIGFDPILSLSNGCVGTPRGFEVGEFLNGPGFKWGGRKSRYGRHRSCLRSGERRGDNQGRSMRE</sequence>
<proteinExistence type="predicted"/>
<feature type="region of interest" description="Disordered" evidence="1">
    <location>
        <begin position="196"/>
        <end position="215"/>
    </location>
</feature>